<dbReference type="Gene3D" id="2.60.40.10">
    <property type="entry name" value="Immunoglobulins"/>
    <property type="match status" value="9"/>
</dbReference>
<proteinExistence type="predicted"/>
<keyword evidence="5" id="KW-1133">Transmembrane helix</keyword>
<dbReference type="InterPro" id="IPR003598">
    <property type="entry name" value="Ig_sub2"/>
</dbReference>
<dbReference type="AlphaFoldDB" id="A0A9W7T7I6"/>
<dbReference type="GO" id="GO:0016020">
    <property type="term" value="C:membrane"/>
    <property type="evidence" value="ECO:0007669"/>
    <property type="project" value="UniProtKB-SubCell"/>
</dbReference>
<feature type="compositionally biased region" description="Basic residues" evidence="4">
    <location>
        <begin position="214"/>
        <end position="230"/>
    </location>
</feature>
<dbReference type="InterPro" id="IPR003599">
    <property type="entry name" value="Ig_sub"/>
</dbReference>
<evidence type="ECO:0000313" key="7">
    <source>
        <dbReference type="EMBL" id="KAI7791696.1"/>
    </source>
</evidence>
<accession>A0A9W7T7I6</accession>
<dbReference type="Pfam" id="PF13927">
    <property type="entry name" value="Ig_3"/>
    <property type="match status" value="2"/>
</dbReference>
<dbReference type="PANTHER" id="PTHR46013">
    <property type="entry name" value="VASCULAR CELL ADHESION MOLECULE 1"/>
    <property type="match status" value="1"/>
</dbReference>
<evidence type="ECO:0000256" key="1">
    <source>
        <dbReference type="ARBA" id="ARBA00004167"/>
    </source>
</evidence>
<evidence type="ECO:0000259" key="6">
    <source>
        <dbReference type="PROSITE" id="PS50835"/>
    </source>
</evidence>
<evidence type="ECO:0000256" key="5">
    <source>
        <dbReference type="SAM" id="Phobius"/>
    </source>
</evidence>
<dbReference type="Proteomes" id="UP001059041">
    <property type="component" value="Linkage Group LG24"/>
</dbReference>
<dbReference type="InterPro" id="IPR036179">
    <property type="entry name" value="Ig-like_dom_sf"/>
</dbReference>
<sequence length="1019" mass="114551">MDKTLKIFLFIFLPQGWFFLIVLLKNILCYKSVVLISARQFGNVLNVCFLCVWCRNWNISLPDKIEALNGSCVSINCRFDIPELYDLHLTDTAGGVWYKTVNAIKTLVFNSSRPTLSLFKGNITGKLRDKDCTTIFFNSTSNHRGIYNFRIEGKNTLKYVFGQKSVSIDVIESPPNPTVKMFMGQMEVQEVLEGNAVNLRCSAITLCYSSTPTKKKRKTKKKQKKKKNKKQQQQNQTEIISDLNFTASHLQHGVTFICNITYQLQNRNATAQSNITLRVLYAPKNTSVSVFPSDSVLEGASVSLTCRSDANPAVLNYTWFRENGGRLEQLQTGQNLTVNVTDRTHTGRYYCRAGNQHGTQNTSVLLDIQYPPKNTSISSIPSSTVLEGNPVTLICNANANPALVNYTWYRENSGQFQLLQTGYNLTFSITNSKQSGNYYCIAGNKHGQQNTSVLLDIQYASEVSSSKCDKTQQTVCLCEVHGNPSSKVEWFLSGRLITNSTNILIREERLSQTNLKSYVTLLQSPTLNDILQCVSTNTRGTASTKFQLVASPQETTTKIVHRLYPLYILGLFPQKRDLVLKKEMKTSQKIICIILFLKGVWCRDWNISLPEKIEALTGSCVTINCTFDINNTYDLDLNDTAVGIWFKNNHDASGTIMYNSSISNNLGKITGNLKDKDCTTDFYNVSSNHSAKFFFRIEGKGKLRWTYAQKYVSIHVIESPPNPTVKMFMGQMEVQEVLEGNAVNLRCSAITLCCSSSPPTLTWRSTDGLSLNENNRQQQQNQTEIISDLNFTASHLQHGVTFICNITYQLQNRNATAQSNITLRVLYAPKNTSVSVFPSDSVLEGASVSLTCRSDANPAVLNYTWFRENGGRLEQLQTGQNLTVNVTDRTHARYYCRAGNQHGTQNTSVLLDIQCAPKNTSVSVFPSDSVLEGTSVTLTCRSDANPAVLNYTWFRENRGRLEQLQTGQNLTVNVTDRTHTGRYYCRVENQYGTENTSVLLDIQCEYKQFQLFFPACTVV</sequence>
<feature type="domain" description="Ig-like" evidence="6">
    <location>
        <begin position="723"/>
        <end position="822"/>
    </location>
</feature>
<dbReference type="InterPro" id="IPR007110">
    <property type="entry name" value="Ig-like_dom"/>
</dbReference>
<dbReference type="PANTHER" id="PTHR46013:SF4">
    <property type="entry name" value="B-CELL RECEPTOR CD22-RELATED"/>
    <property type="match status" value="1"/>
</dbReference>
<dbReference type="Pfam" id="PF08205">
    <property type="entry name" value="C2-set_2"/>
    <property type="match status" value="1"/>
</dbReference>
<comment type="subcellular location">
    <subcellularLocation>
        <location evidence="1">Membrane</location>
        <topology evidence="1">Single-pass membrane protein</topology>
    </subcellularLocation>
</comment>
<feature type="transmembrane region" description="Helical" evidence="5">
    <location>
        <begin position="7"/>
        <end position="28"/>
    </location>
</feature>
<feature type="domain" description="Ig-like" evidence="6">
    <location>
        <begin position="283"/>
        <end position="367"/>
    </location>
</feature>
<dbReference type="Pfam" id="PF13895">
    <property type="entry name" value="Ig_2"/>
    <property type="match status" value="2"/>
</dbReference>
<dbReference type="PROSITE" id="PS50835">
    <property type="entry name" value="IG_LIKE"/>
    <property type="match status" value="6"/>
</dbReference>
<dbReference type="SUPFAM" id="SSF48726">
    <property type="entry name" value="Immunoglobulin"/>
    <property type="match status" value="6"/>
</dbReference>
<dbReference type="SMART" id="SM00408">
    <property type="entry name" value="IGc2"/>
    <property type="match status" value="4"/>
</dbReference>
<organism evidence="7 8">
    <name type="scientific">Triplophysa rosa</name>
    <name type="common">Cave loach</name>
    <dbReference type="NCBI Taxonomy" id="992332"/>
    <lineage>
        <taxon>Eukaryota</taxon>
        <taxon>Metazoa</taxon>
        <taxon>Chordata</taxon>
        <taxon>Craniata</taxon>
        <taxon>Vertebrata</taxon>
        <taxon>Euteleostomi</taxon>
        <taxon>Actinopterygii</taxon>
        <taxon>Neopterygii</taxon>
        <taxon>Teleostei</taxon>
        <taxon>Ostariophysi</taxon>
        <taxon>Cypriniformes</taxon>
        <taxon>Nemacheilidae</taxon>
        <taxon>Triplophysa</taxon>
    </lineage>
</organism>
<feature type="region of interest" description="Disordered" evidence="4">
    <location>
        <begin position="214"/>
        <end position="236"/>
    </location>
</feature>
<feature type="domain" description="Ig-like" evidence="6">
    <location>
        <begin position="917"/>
        <end position="1001"/>
    </location>
</feature>
<evidence type="ECO:0000256" key="2">
    <source>
        <dbReference type="ARBA" id="ARBA00023136"/>
    </source>
</evidence>
<protein>
    <submittedName>
        <fullName evidence="7">B-cell receptor CD22</fullName>
    </submittedName>
</protein>
<keyword evidence="8" id="KW-1185">Reference proteome</keyword>
<gene>
    <name evidence="7" type="ORF">IRJ41_004531</name>
</gene>
<dbReference type="EMBL" id="JAFHDT010000024">
    <property type="protein sequence ID" value="KAI7791696.1"/>
    <property type="molecule type" value="Genomic_DNA"/>
</dbReference>
<evidence type="ECO:0000256" key="3">
    <source>
        <dbReference type="ARBA" id="ARBA00023157"/>
    </source>
</evidence>
<feature type="domain" description="Ig-like" evidence="6">
    <location>
        <begin position="372"/>
        <end position="456"/>
    </location>
</feature>
<keyword evidence="2 5" id="KW-0472">Membrane</keyword>
<keyword evidence="3" id="KW-1015">Disulfide bond</keyword>
<comment type="caution">
    <text evidence="7">The sequence shown here is derived from an EMBL/GenBank/DDBJ whole genome shotgun (WGS) entry which is preliminary data.</text>
</comment>
<keyword evidence="5" id="KW-0812">Transmembrane</keyword>
<evidence type="ECO:0000256" key="4">
    <source>
        <dbReference type="SAM" id="MobiDB-lite"/>
    </source>
</evidence>
<evidence type="ECO:0000313" key="8">
    <source>
        <dbReference type="Proteomes" id="UP001059041"/>
    </source>
</evidence>
<dbReference type="InterPro" id="IPR013783">
    <property type="entry name" value="Ig-like_fold"/>
</dbReference>
<dbReference type="InterPro" id="IPR013162">
    <property type="entry name" value="CD80_C2-set"/>
</dbReference>
<dbReference type="SMART" id="SM00409">
    <property type="entry name" value="IG"/>
    <property type="match status" value="8"/>
</dbReference>
<keyword evidence="7" id="KW-0675">Receptor</keyword>
<name>A0A9W7T7I6_TRIRA</name>
<reference evidence="7" key="1">
    <citation type="submission" date="2021-02" db="EMBL/GenBank/DDBJ databases">
        <title>Comparative genomics reveals that relaxation of natural selection precedes convergent phenotypic evolution of cavefish.</title>
        <authorList>
            <person name="Peng Z."/>
        </authorList>
    </citation>
    <scope>NUCLEOTIDE SEQUENCE</scope>
    <source>
        <tissue evidence="7">Muscle</tissue>
    </source>
</reference>
<feature type="domain" description="Ig-like" evidence="6">
    <location>
        <begin position="829"/>
        <end position="912"/>
    </location>
</feature>
<feature type="domain" description="Ig-like" evidence="6">
    <location>
        <begin position="177"/>
        <end position="276"/>
    </location>
</feature>